<dbReference type="InterPro" id="IPR045469">
    <property type="entry name" value="Nis1"/>
</dbReference>
<dbReference type="Pfam" id="PF19271">
    <property type="entry name" value="Nis1"/>
    <property type="match status" value="1"/>
</dbReference>
<reference evidence="2" key="1">
    <citation type="submission" date="2019-01" db="EMBL/GenBank/DDBJ databases">
        <title>Draft genome sequences of three monokaryotic isolates of the white-rot basidiomycete fungus Dichomitus squalens.</title>
        <authorList>
            <consortium name="DOE Joint Genome Institute"/>
            <person name="Lopez S.C."/>
            <person name="Andreopoulos B."/>
            <person name="Pangilinan J."/>
            <person name="Lipzen A."/>
            <person name="Riley R."/>
            <person name="Ahrendt S."/>
            <person name="Ng V."/>
            <person name="Barry K."/>
            <person name="Daum C."/>
            <person name="Grigoriev I.V."/>
            <person name="Hilden K.S."/>
            <person name="Makela M.R."/>
            <person name="de Vries R.P."/>
        </authorList>
    </citation>
    <scope>NUCLEOTIDE SEQUENCE [LARGE SCALE GENOMIC DNA]</scope>
    <source>
        <strain evidence="2">OM18370.1</strain>
    </source>
</reference>
<dbReference type="EMBL" id="ML143450">
    <property type="protein sequence ID" value="TBU26129.1"/>
    <property type="molecule type" value="Genomic_DNA"/>
</dbReference>
<proteinExistence type="predicted"/>
<feature type="signal peptide" evidence="1">
    <location>
        <begin position="1"/>
        <end position="16"/>
    </location>
</feature>
<dbReference type="Proteomes" id="UP000292957">
    <property type="component" value="Unassembled WGS sequence"/>
</dbReference>
<gene>
    <name evidence="2" type="ORF">BD311DRAFT_668123</name>
</gene>
<organism evidence="2">
    <name type="scientific">Dichomitus squalens</name>
    <dbReference type="NCBI Taxonomy" id="114155"/>
    <lineage>
        <taxon>Eukaryota</taxon>
        <taxon>Fungi</taxon>
        <taxon>Dikarya</taxon>
        <taxon>Basidiomycota</taxon>
        <taxon>Agaricomycotina</taxon>
        <taxon>Agaricomycetes</taxon>
        <taxon>Polyporales</taxon>
        <taxon>Polyporaceae</taxon>
        <taxon>Dichomitus</taxon>
    </lineage>
</organism>
<feature type="chain" id="PRO_5020813401" description="Phosphatidylglycerol/phosphatidylinositol transfer protein" evidence="1">
    <location>
        <begin position="17"/>
        <end position="130"/>
    </location>
</feature>
<sequence length="130" mass="13506">MRSFFILVSLALSALAQQATIISPANGSTIVAGDEIVVNVHQDEAATDDVQIAIVLGIDPCLGGTCPAPGADGVGTILLKSLFDPQFDPNTPQEGLHQLFNVTVPQIEGPSVLSLTHLQMVGVSGMPLFD</sequence>
<dbReference type="OrthoDB" id="2841294at2759"/>
<evidence type="ECO:0000256" key="1">
    <source>
        <dbReference type="SAM" id="SignalP"/>
    </source>
</evidence>
<evidence type="ECO:0000313" key="2">
    <source>
        <dbReference type="EMBL" id="TBU26129.1"/>
    </source>
</evidence>
<dbReference type="AlphaFoldDB" id="A0A4Q9MFP9"/>
<accession>A0A4Q9MFP9</accession>
<protein>
    <recommendedName>
        <fullName evidence="3">Phosphatidylglycerol/phosphatidylinositol transfer protein</fullName>
    </recommendedName>
</protein>
<evidence type="ECO:0008006" key="3">
    <source>
        <dbReference type="Google" id="ProtNLM"/>
    </source>
</evidence>
<keyword evidence="1" id="KW-0732">Signal</keyword>
<name>A0A4Q9MFP9_9APHY</name>